<dbReference type="InterPro" id="IPR035985">
    <property type="entry name" value="Ubiquitin-activating_enz"/>
</dbReference>
<dbReference type="RefSeq" id="WP_375357802.1">
    <property type="nucleotide sequence ID" value="NZ_JBHHMI010000033.1"/>
</dbReference>
<dbReference type="EMBL" id="JBHHMI010000033">
    <property type="protein sequence ID" value="MFB5269530.1"/>
    <property type="molecule type" value="Genomic_DNA"/>
</dbReference>
<dbReference type="Pfam" id="PF00899">
    <property type="entry name" value="ThiF"/>
    <property type="match status" value="1"/>
</dbReference>
<keyword evidence="4" id="KW-1185">Reference proteome</keyword>
<gene>
    <name evidence="3" type="ORF">ACE41H_22485</name>
</gene>
<keyword evidence="3" id="KW-0808">Transferase</keyword>
<keyword evidence="1" id="KW-0472">Membrane</keyword>
<evidence type="ECO:0000313" key="4">
    <source>
        <dbReference type="Proteomes" id="UP001580346"/>
    </source>
</evidence>
<dbReference type="InterPro" id="IPR000594">
    <property type="entry name" value="ThiF_NAD_FAD-bd"/>
</dbReference>
<dbReference type="SUPFAM" id="SSF69572">
    <property type="entry name" value="Activating enzymes of the ubiquitin-like proteins"/>
    <property type="match status" value="1"/>
</dbReference>
<accession>A0ABV5AZV2</accession>
<feature type="domain" description="THIF-type NAD/FAD binding fold" evidence="2">
    <location>
        <begin position="122"/>
        <end position="354"/>
    </location>
</feature>
<name>A0ABV5AZV2_9BACL</name>
<dbReference type="PANTHER" id="PTHR43267:SF1">
    <property type="entry name" value="TRNA THREONYLCARBAMOYLADENOSINE DEHYDRATASE"/>
    <property type="match status" value="1"/>
</dbReference>
<evidence type="ECO:0000259" key="2">
    <source>
        <dbReference type="Pfam" id="PF00899"/>
    </source>
</evidence>
<dbReference type="Gene3D" id="3.40.50.720">
    <property type="entry name" value="NAD(P)-binding Rossmann-like Domain"/>
    <property type="match status" value="1"/>
</dbReference>
<dbReference type="GO" id="GO:0016779">
    <property type="term" value="F:nucleotidyltransferase activity"/>
    <property type="evidence" value="ECO:0007669"/>
    <property type="project" value="UniProtKB-KW"/>
</dbReference>
<dbReference type="Proteomes" id="UP001580346">
    <property type="component" value="Unassembled WGS sequence"/>
</dbReference>
<evidence type="ECO:0000256" key="1">
    <source>
        <dbReference type="SAM" id="Phobius"/>
    </source>
</evidence>
<feature type="transmembrane region" description="Helical" evidence="1">
    <location>
        <begin position="132"/>
        <end position="158"/>
    </location>
</feature>
<sequence length="366" mass="40894">MKIMEGNKIRLRSRVRTIVRGTEMIFGLKNSFNSLKCWDSSTIKLLQTWREGGTIQEFFSQIRVLGGENEHSYHQFLNTLISEGFFEKLDIKHNLAMQDYARWAKTVDFFSEFETDEISRFDYMERLRNSKVLVVGLGGMGSWVLYQLLCLGIGNIYIIDGDRIEITNLNRSILYTPTDVGRWKKDCAIEVAQKFAPTTKVEGHVGYLTSAESLTPYLDGVDLVIGCADQPLWLVQQWIGEACMQKQIPFITGTGGKVGPLCIPGKTACIMCHLAGLIEKNPDLEKSIEIQRELPTGHSGGIVSSGSMAASFIAGEAFRYISGAMKPTTLNSMWGMQPNLTSQIIPVKKHSACKVCEINQLVKSES</sequence>
<dbReference type="InterPro" id="IPR045886">
    <property type="entry name" value="ThiF/MoeB/HesA"/>
</dbReference>
<proteinExistence type="predicted"/>
<organism evidence="3 4">
    <name type="scientific">Paenibacillus enshidis</name>
    <dbReference type="NCBI Taxonomy" id="1458439"/>
    <lineage>
        <taxon>Bacteria</taxon>
        <taxon>Bacillati</taxon>
        <taxon>Bacillota</taxon>
        <taxon>Bacilli</taxon>
        <taxon>Bacillales</taxon>
        <taxon>Paenibacillaceae</taxon>
        <taxon>Paenibacillus</taxon>
    </lineage>
</organism>
<protein>
    <submittedName>
        <fullName evidence="3">ThiF family adenylyltransferase</fullName>
    </submittedName>
</protein>
<reference evidence="3 4" key="1">
    <citation type="submission" date="2024-09" db="EMBL/GenBank/DDBJ databases">
        <title>Paenibacillus zeirhizospherea sp. nov., isolated from surface of the maize (Zea mays) roots in a horticulture field, Hungary.</title>
        <authorList>
            <person name="Marton D."/>
            <person name="Farkas M."/>
            <person name="Bedics A."/>
            <person name="Toth E."/>
            <person name="Tancsics A."/>
            <person name="Boka K."/>
            <person name="Maroti G."/>
            <person name="Kriszt B."/>
            <person name="Cserhati M."/>
        </authorList>
    </citation>
    <scope>NUCLEOTIDE SEQUENCE [LARGE SCALE GENOMIC DNA]</scope>
    <source>
        <strain evidence="3 4">KCTC 33519</strain>
    </source>
</reference>
<comment type="caution">
    <text evidence="3">The sequence shown here is derived from an EMBL/GenBank/DDBJ whole genome shotgun (WGS) entry which is preliminary data.</text>
</comment>
<keyword evidence="1" id="KW-0812">Transmembrane</keyword>
<keyword evidence="3" id="KW-0548">Nucleotidyltransferase</keyword>
<dbReference type="PANTHER" id="PTHR43267">
    <property type="entry name" value="TRNA THREONYLCARBAMOYLADENOSINE DEHYDRATASE"/>
    <property type="match status" value="1"/>
</dbReference>
<evidence type="ECO:0000313" key="3">
    <source>
        <dbReference type="EMBL" id="MFB5269530.1"/>
    </source>
</evidence>
<keyword evidence="1" id="KW-1133">Transmembrane helix</keyword>